<reference evidence="2" key="1">
    <citation type="journal article" date="2011" name="Proc. Natl. Acad. Sci. U.S.A.">
        <title>Obligate biotrophy features unraveled by the genomic analysis of rust fungi.</title>
        <authorList>
            <person name="Duplessis S."/>
            <person name="Cuomo C.A."/>
            <person name="Lin Y.-C."/>
            <person name="Aerts A."/>
            <person name="Tisserant E."/>
            <person name="Veneault-Fourrey C."/>
            <person name="Joly D.L."/>
            <person name="Hacquard S."/>
            <person name="Amselem J."/>
            <person name="Cantarel B.L."/>
            <person name="Chiu R."/>
            <person name="Coutinho P.M."/>
            <person name="Feau N."/>
            <person name="Field M."/>
            <person name="Frey P."/>
            <person name="Gelhaye E."/>
            <person name="Goldberg J."/>
            <person name="Grabherr M.G."/>
            <person name="Kodira C.D."/>
            <person name="Kohler A."/>
            <person name="Kuees U."/>
            <person name="Lindquist E.A."/>
            <person name="Lucas S.M."/>
            <person name="Mago R."/>
            <person name="Mauceli E."/>
            <person name="Morin E."/>
            <person name="Murat C."/>
            <person name="Pangilinan J.L."/>
            <person name="Park R."/>
            <person name="Pearson M."/>
            <person name="Quesneville H."/>
            <person name="Rouhier N."/>
            <person name="Sakthikumar S."/>
            <person name="Salamov A.A."/>
            <person name="Schmutz J."/>
            <person name="Selles B."/>
            <person name="Shapiro H."/>
            <person name="Tanguay P."/>
            <person name="Tuskan G.A."/>
            <person name="Henrissat B."/>
            <person name="Van de Peer Y."/>
            <person name="Rouze P."/>
            <person name="Ellis J.G."/>
            <person name="Dodds P.N."/>
            <person name="Schein J.E."/>
            <person name="Zhong S."/>
            <person name="Hamelin R.C."/>
            <person name="Grigoriev I.V."/>
            <person name="Szabo L.J."/>
            <person name="Martin F."/>
        </authorList>
    </citation>
    <scope>NUCLEOTIDE SEQUENCE [LARGE SCALE GENOMIC DNA]</scope>
    <source>
        <strain evidence="2">CRL 75-36-700-3 / race SCCL</strain>
    </source>
</reference>
<name>H6QSW4_PUCGT</name>
<dbReference type="KEGG" id="pgr:PGTG_21937"/>
<dbReference type="GeneID" id="13540689"/>
<dbReference type="Proteomes" id="UP000008783">
    <property type="component" value="Unassembled WGS sequence"/>
</dbReference>
<accession>H6QSW4</accession>
<protein>
    <submittedName>
        <fullName evidence="1">Uncharacterized protein</fullName>
    </submittedName>
</protein>
<sequence>MALWETYSSSAKITCLIFLSKEASSKAQSTPVLSAESSVFENKPFKENNRPVAICNQYLCYQQLRCTRRSFEIEVGGFQKSLDQLIPCNLKPKFVVEEVQEATGVGDEKFGVVGPDRDPI</sequence>
<organism evidence="1 2">
    <name type="scientific">Puccinia graminis f. sp. tritici (strain CRL 75-36-700-3 / race SCCL)</name>
    <name type="common">Black stem rust fungus</name>
    <dbReference type="NCBI Taxonomy" id="418459"/>
    <lineage>
        <taxon>Eukaryota</taxon>
        <taxon>Fungi</taxon>
        <taxon>Dikarya</taxon>
        <taxon>Basidiomycota</taxon>
        <taxon>Pucciniomycotina</taxon>
        <taxon>Pucciniomycetes</taxon>
        <taxon>Pucciniales</taxon>
        <taxon>Pucciniaceae</taxon>
        <taxon>Puccinia</taxon>
    </lineage>
</organism>
<dbReference type="RefSeq" id="XP_003889386.1">
    <property type="nucleotide sequence ID" value="XM_003889337.1"/>
</dbReference>
<evidence type="ECO:0000313" key="1">
    <source>
        <dbReference type="EMBL" id="EHS63918.1"/>
    </source>
</evidence>
<dbReference type="HOGENOM" id="CLU_2050812_0_0_1"/>
<evidence type="ECO:0000313" key="2">
    <source>
        <dbReference type="Proteomes" id="UP000008783"/>
    </source>
</evidence>
<dbReference type="EMBL" id="DS178301">
    <property type="protein sequence ID" value="EHS63918.1"/>
    <property type="molecule type" value="Genomic_DNA"/>
</dbReference>
<proteinExistence type="predicted"/>
<gene>
    <name evidence="1" type="ORF">PGTG_21937</name>
</gene>
<dbReference type="AlphaFoldDB" id="H6QSW4"/>
<dbReference type="OrthoDB" id="10489800at2759"/>
<dbReference type="InParanoid" id="H6QSW4"/>
<keyword evidence="2" id="KW-1185">Reference proteome</keyword>
<dbReference type="VEuPathDB" id="FungiDB:PGTG_21937"/>